<gene>
    <name evidence="4" type="primary">LOC120032624</name>
</gene>
<dbReference type="RefSeq" id="XP_038834722.1">
    <property type="nucleotide sequence ID" value="XM_038978794.1"/>
</dbReference>
<feature type="region of interest" description="Disordered" evidence="2">
    <location>
        <begin position="75"/>
        <end position="96"/>
    </location>
</feature>
<keyword evidence="3" id="KW-1185">Reference proteome</keyword>
<evidence type="ECO:0000313" key="3">
    <source>
        <dbReference type="Proteomes" id="UP000808372"/>
    </source>
</evidence>
<accession>A0A8U0Q0S6</accession>
<keyword evidence="1" id="KW-0175">Coiled coil</keyword>
<protein>
    <submittedName>
        <fullName evidence="4">Uncharacterized protein LOC120032624 isoform X1</fullName>
    </submittedName>
</protein>
<dbReference type="SUPFAM" id="SSF46966">
    <property type="entry name" value="Spectrin repeat"/>
    <property type="match status" value="2"/>
</dbReference>
<feature type="compositionally biased region" description="Basic and acidic residues" evidence="2">
    <location>
        <begin position="872"/>
        <end position="883"/>
    </location>
</feature>
<dbReference type="CDD" id="cd00176">
    <property type="entry name" value="SPEC"/>
    <property type="match status" value="1"/>
</dbReference>
<feature type="compositionally biased region" description="Polar residues" evidence="2">
    <location>
        <begin position="465"/>
        <end position="474"/>
    </location>
</feature>
<dbReference type="KEGG" id="snh:120032624"/>
<dbReference type="GeneID" id="120032624"/>
<feature type="region of interest" description="Disordered" evidence="2">
    <location>
        <begin position="484"/>
        <end position="504"/>
    </location>
</feature>
<dbReference type="PANTHER" id="PTHR11915">
    <property type="entry name" value="SPECTRIN/FILAMIN RELATED CYTOSKELETAL PROTEIN"/>
    <property type="match status" value="1"/>
</dbReference>
<dbReference type="Gene3D" id="1.20.58.60">
    <property type="match status" value="2"/>
</dbReference>
<feature type="region of interest" description="Disordered" evidence="2">
    <location>
        <begin position="1435"/>
        <end position="1456"/>
    </location>
</feature>
<feature type="region of interest" description="Disordered" evidence="2">
    <location>
        <begin position="457"/>
        <end position="476"/>
    </location>
</feature>
<organism evidence="3 4">
    <name type="scientific">Salvelinus namaycush</name>
    <name type="common">Lake trout</name>
    <name type="synonym">Salmo namaycush</name>
    <dbReference type="NCBI Taxonomy" id="8040"/>
    <lineage>
        <taxon>Eukaryota</taxon>
        <taxon>Metazoa</taxon>
        <taxon>Chordata</taxon>
        <taxon>Craniata</taxon>
        <taxon>Vertebrata</taxon>
        <taxon>Euteleostomi</taxon>
        <taxon>Actinopterygii</taxon>
        <taxon>Neopterygii</taxon>
        <taxon>Teleostei</taxon>
        <taxon>Protacanthopterygii</taxon>
        <taxon>Salmoniformes</taxon>
        <taxon>Salmonidae</taxon>
        <taxon>Salmoninae</taxon>
        <taxon>Salvelinus</taxon>
    </lineage>
</organism>
<evidence type="ECO:0000313" key="4">
    <source>
        <dbReference type="RefSeq" id="XP_038834722.1"/>
    </source>
</evidence>
<evidence type="ECO:0000256" key="1">
    <source>
        <dbReference type="SAM" id="Coils"/>
    </source>
</evidence>
<dbReference type="SMART" id="SM00150">
    <property type="entry name" value="SPEC"/>
    <property type="match status" value="2"/>
</dbReference>
<dbReference type="Proteomes" id="UP000808372">
    <property type="component" value="Chromosome 39"/>
</dbReference>
<reference evidence="4" key="1">
    <citation type="submission" date="2025-08" db="UniProtKB">
        <authorList>
            <consortium name="RefSeq"/>
        </authorList>
    </citation>
    <scope>IDENTIFICATION</scope>
    <source>
        <tissue evidence="4">White muscle</tissue>
    </source>
</reference>
<dbReference type="InterPro" id="IPR018159">
    <property type="entry name" value="Spectrin/alpha-actinin"/>
</dbReference>
<feature type="compositionally biased region" description="Basic and acidic residues" evidence="2">
    <location>
        <begin position="1262"/>
        <end position="1274"/>
    </location>
</feature>
<name>A0A8U0Q0S6_SALNM</name>
<proteinExistence type="predicted"/>
<feature type="region of interest" description="Disordered" evidence="2">
    <location>
        <begin position="1262"/>
        <end position="1289"/>
    </location>
</feature>
<feature type="coiled-coil region" evidence="1">
    <location>
        <begin position="693"/>
        <end position="727"/>
    </location>
</feature>
<evidence type="ECO:0000256" key="2">
    <source>
        <dbReference type="SAM" id="MobiDB-lite"/>
    </source>
</evidence>
<feature type="compositionally biased region" description="Polar residues" evidence="2">
    <location>
        <begin position="891"/>
        <end position="901"/>
    </location>
</feature>
<sequence length="1565" mass="175111">MSEGVVRKIQPFTIGTRLSVPSEAKCQEFVDVYLPKSAAPNKLELHDQMSLYVGQSQGWPGDSELPQVAPQVYASTPEGHQDERVEEDRNSVSPTASSRSIRKIAICRNVETVPDVSVCDSDLATSVRSTSETIRSNCNSVHPKPPSLMVEDDLDKRSNSQSKVDSWFKRKYWDQKYGCSVLGCPLQDPEDASPTQQRDRKDIENSLIQMTRSLDIKQDGHQYETLDVETDHRGEKRKRLQQIEGNKIPSRENTVNQTWLRFQSLLRNYHQDLKLALDVSSFYQQADTIICTINRKRSVLSGSDNQGSCGQTEIYNIASQIMMLNETVSRLSDLHPTLAARVTRKQAEVQESWGLLQEGSGSEWPDLPTALDINFSCDEPGSPSQTRDTEHEAQRTIGKDIKEEQNRLKGFENMKDCGVPRKLTVCQVEEQPSESYARVSCDTASSLDDLIGRRRAERQGKDQTTHLNTCSPDAQSELGIQLQNSTTSADKEKPGSTQGQHKGGVKMEDLLGQVETLWEVLRRRHHRSMIDANSSERLNLERDDNHETDKDRLEGRMSEYRATTDNVEFWSVPDVKDLSETLEENDRGMLTELLRCLDQDENFDRCEVEEQTLTGQMDDQGCMDHPMEELVEVLEDLGEAVEKRGHSLYQSQDTQERMSQQSTLKLRINQLLSRCAEFSMDILDTETDMAVRCEPYSSELEGLQEQQDELERDYQVIKEEVEEMEGLASQLQVLLPEMAGALGENVHATQQAWQELGWSMAENQCNLQQFRQLQDFLRAYLAMISWTEDTQTCIFSEASAQQWRLAESSVPSELDLRIEQKFDEFDKLAAAGQKLIKERHHLADIIKERTEELQSMLGWILVYWRAQKDQLGRERSRDSRRSDAPQGDATRFSQGQPQNLSSLAEHNKFSERLSTKHRLMVASRFEGPQKSQPGIGHHGENFAKLVNVTPHVPLAVAVNSPSIILEEPCATVTPLGSSINLILSFDQQPPGGSLQQGPVEPRQAVEPVHRVSTYLQVTDGSPVFEEVASPHIPDTSHLSTTISTSSTNATFVPQVSTVLLPTLPRTSPTSTLNLKGPMKRRKKITHRHTVTGIVGMPKPEGVTTVPIGAAHRAYTWPLEDKKECRAKQGSPVNTELQLYIKNNSVVSVIDGNSSDTSSIPTVPTIQGNFLHGPNEMTIRQDKSHYGVIPLGSMLSFDLPKDWGKISQMGAKDLTTEKVPSEANGDHASPPLNLYRPSCSNTLGQTHVSSKVIGQTFALSPEKERHLEADGEHDSPNGSPSIPCRPPGSNTLSLTQKVIGQNFTLSPGDESICKTGDFAGQNGSPLNLYKLADSNSLSQTHKVIGHTFALSPKEEMSCETARQDLQKVSAESASLLVQCVSLPAKDDAYHDLRCATRSPALAAGHEHIFSSTVGLHDEDKVESSVPVAILDSNKQRTEPHCSSSMMHDHARTEPPPNHKHNCLSVHTKIQDLNNHIYFPSAKRQFTFQSALRVVEIKISTRSGRVIVCSEDNCCVCSDSSAPMMVLEKETSPKREPDHIHPDHWQFEEEEEELEDIWNGTDRERAP</sequence>
<feature type="compositionally biased region" description="Basic and acidic residues" evidence="2">
    <location>
        <begin position="79"/>
        <end position="90"/>
    </location>
</feature>
<feature type="region of interest" description="Disordered" evidence="2">
    <location>
        <begin position="872"/>
        <end position="901"/>
    </location>
</feature>